<proteinExistence type="inferred from homology"/>
<dbReference type="PANTHER" id="PTHR46268:SF6">
    <property type="entry name" value="UNIVERSAL STRESS PROTEIN UP12"/>
    <property type="match status" value="1"/>
</dbReference>
<dbReference type="SUPFAM" id="SSF52402">
    <property type="entry name" value="Adenine nucleotide alpha hydrolases-like"/>
    <property type="match status" value="2"/>
</dbReference>
<dbReference type="Pfam" id="PF00582">
    <property type="entry name" value="Usp"/>
    <property type="match status" value="2"/>
</dbReference>
<accession>A0A1L7I2G3</accession>
<dbReference type="KEGG" id="gfl:GRFL_0538"/>
<comment type="similarity">
    <text evidence="1">Belongs to the universal stress protein A family.</text>
</comment>
<dbReference type="RefSeq" id="WP_083643160.1">
    <property type="nucleotide sequence ID" value="NZ_AMRU01000003.1"/>
</dbReference>
<dbReference type="Proteomes" id="UP000186230">
    <property type="component" value="Chromosome"/>
</dbReference>
<dbReference type="Gene3D" id="3.40.50.620">
    <property type="entry name" value="HUPs"/>
    <property type="match status" value="2"/>
</dbReference>
<sequence>MKNIKNVLVALDLSEIDTKLIEYASFLAEKLSLEKVYFVHNIKKYEISELFAEQLKDINLDGLITEEIEDKLKNHFSATSETEILISEDHYTESLINYVANKYLIDLLIVGNKDHQTGTGVIPDKLLRLMKCDILAIPKNASEKLENIWIGTDFSKESRKSLQLGRFLKDKLQAQLTAAHVFNVPIQFSPYLDKEEMLPKIEKHTREKFSKFLSKNNEDLMETRIIRGRDSSVSTRLLEESMKNEADLLVVSDKGGNIFSSLLVGSVTDELFDSDLPLPLWVCK</sequence>
<protein>
    <submittedName>
        <fullName evidence="2">Universal stress protein</fullName>
    </submittedName>
</protein>
<dbReference type="EMBL" id="CP016359">
    <property type="protein sequence ID" value="APU67262.1"/>
    <property type="molecule type" value="Genomic_DNA"/>
</dbReference>
<reference evidence="2 3" key="1">
    <citation type="submission" date="2016-07" db="EMBL/GenBank/DDBJ databases">
        <title>Multi-omics approach to identify versatile polysaccharide utilization systems of a marine flavobacterium Gramella flava.</title>
        <authorList>
            <person name="Tang K."/>
        </authorList>
    </citation>
    <scope>NUCLEOTIDE SEQUENCE [LARGE SCALE GENOMIC DNA]</scope>
    <source>
        <strain evidence="2 3">JLT2011</strain>
    </source>
</reference>
<evidence type="ECO:0000256" key="1">
    <source>
        <dbReference type="ARBA" id="ARBA00008791"/>
    </source>
</evidence>
<dbReference type="STRING" id="1229726.GRFL_0538"/>
<dbReference type="InterPro" id="IPR006016">
    <property type="entry name" value="UspA"/>
</dbReference>
<evidence type="ECO:0000313" key="2">
    <source>
        <dbReference type="EMBL" id="APU67262.1"/>
    </source>
</evidence>
<dbReference type="InterPro" id="IPR014729">
    <property type="entry name" value="Rossmann-like_a/b/a_fold"/>
</dbReference>
<name>A0A1L7I2G3_9FLAO</name>
<dbReference type="CDD" id="cd00293">
    <property type="entry name" value="USP-like"/>
    <property type="match status" value="1"/>
</dbReference>
<evidence type="ECO:0000313" key="3">
    <source>
        <dbReference type="Proteomes" id="UP000186230"/>
    </source>
</evidence>
<dbReference type="PANTHER" id="PTHR46268">
    <property type="entry name" value="STRESS RESPONSE PROTEIN NHAX"/>
    <property type="match status" value="1"/>
</dbReference>
<organism evidence="2 3">
    <name type="scientific">Christiangramia flava JLT2011</name>
    <dbReference type="NCBI Taxonomy" id="1229726"/>
    <lineage>
        <taxon>Bacteria</taxon>
        <taxon>Pseudomonadati</taxon>
        <taxon>Bacteroidota</taxon>
        <taxon>Flavobacteriia</taxon>
        <taxon>Flavobacteriales</taxon>
        <taxon>Flavobacteriaceae</taxon>
        <taxon>Christiangramia</taxon>
    </lineage>
</organism>
<dbReference type="OrthoDB" id="1522996at2"/>
<dbReference type="AlphaFoldDB" id="A0A1L7I2G3"/>
<gene>
    <name evidence="2" type="ORF">GRFL_0538</name>
</gene>
<keyword evidence="3" id="KW-1185">Reference proteome</keyword>